<dbReference type="GO" id="GO:0043041">
    <property type="term" value="P:amino acid activation for nonribosomal peptide biosynthetic process"/>
    <property type="evidence" value="ECO:0007669"/>
    <property type="project" value="TreeGrafter"/>
</dbReference>
<dbReference type="SUPFAM" id="SSF52777">
    <property type="entry name" value="CoA-dependent acyltransferases"/>
    <property type="match status" value="2"/>
</dbReference>
<protein>
    <submittedName>
        <fullName evidence="3">Non-ribosomal peptide synthetase</fullName>
    </submittedName>
</protein>
<keyword evidence="4" id="KW-1185">Reference proteome</keyword>
<dbReference type="Pfam" id="PF00501">
    <property type="entry name" value="AMP-binding"/>
    <property type="match status" value="1"/>
</dbReference>
<feature type="domain" description="Condensation" evidence="2">
    <location>
        <begin position="13"/>
        <end position="438"/>
    </location>
</feature>
<evidence type="ECO:0000259" key="2">
    <source>
        <dbReference type="Pfam" id="PF00668"/>
    </source>
</evidence>
<dbReference type="PANTHER" id="PTHR45527:SF1">
    <property type="entry name" value="FATTY ACID SYNTHASE"/>
    <property type="match status" value="1"/>
</dbReference>
<evidence type="ECO:0000313" key="3">
    <source>
        <dbReference type="EMBL" id="BAX91827.1"/>
    </source>
</evidence>
<organism evidence="3 4">
    <name type="scientific">Mycobacterium shigaense</name>
    <dbReference type="NCBI Taxonomy" id="722731"/>
    <lineage>
        <taxon>Bacteria</taxon>
        <taxon>Bacillati</taxon>
        <taxon>Actinomycetota</taxon>
        <taxon>Actinomycetes</taxon>
        <taxon>Mycobacteriales</taxon>
        <taxon>Mycobacteriaceae</taxon>
        <taxon>Mycobacterium</taxon>
        <taxon>Mycobacterium simiae complex</taxon>
    </lineage>
</organism>
<accession>A0A1Z4EFT2</accession>
<dbReference type="Gene3D" id="3.30.559.30">
    <property type="entry name" value="Nonribosomal peptide synthetase, condensation domain"/>
    <property type="match status" value="1"/>
</dbReference>
<name>A0A1Z4EFT2_9MYCO</name>
<dbReference type="GO" id="GO:0003824">
    <property type="term" value="F:catalytic activity"/>
    <property type="evidence" value="ECO:0007669"/>
    <property type="project" value="InterPro"/>
</dbReference>
<dbReference type="GO" id="GO:0005737">
    <property type="term" value="C:cytoplasm"/>
    <property type="evidence" value="ECO:0007669"/>
    <property type="project" value="TreeGrafter"/>
</dbReference>
<evidence type="ECO:0000313" key="4">
    <source>
        <dbReference type="Proteomes" id="UP000217736"/>
    </source>
</evidence>
<dbReference type="Pfam" id="PF00668">
    <property type="entry name" value="Condensation"/>
    <property type="match status" value="1"/>
</dbReference>
<dbReference type="AlphaFoldDB" id="A0A1Z4EFT2"/>
<dbReference type="UniPathway" id="UPA00011"/>
<dbReference type="SUPFAM" id="SSF56801">
    <property type="entry name" value="Acetyl-CoA synthetase-like"/>
    <property type="match status" value="1"/>
</dbReference>
<dbReference type="InterPro" id="IPR001242">
    <property type="entry name" value="Condensation_dom"/>
</dbReference>
<evidence type="ECO:0000259" key="1">
    <source>
        <dbReference type="Pfam" id="PF00501"/>
    </source>
</evidence>
<proteinExistence type="predicted"/>
<dbReference type="Gene3D" id="3.40.50.980">
    <property type="match status" value="2"/>
</dbReference>
<dbReference type="GO" id="GO:0044550">
    <property type="term" value="P:secondary metabolite biosynthetic process"/>
    <property type="evidence" value="ECO:0007669"/>
    <property type="project" value="TreeGrafter"/>
</dbReference>
<dbReference type="Gene3D" id="3.30.559.10">
    <property type="entry name" value="Chloramphenicol acetyltransferase-like domain"/>
    <property type="match status" value="1"/>
</dbReference>
<dbReference type="KEGG" id="mshg:MSG_01673"/>
<dbReference type="GO" id="GO:0031177">
    <property type="term" value="F:phosphopantetheine binding"/>
    <property type="evidence" value="ECO:0007669"/>
    <property type="project" value="TreeGrafter"/>
</dbReference>
<dbReference type="Proteomes" id="UP000217736">
    <property type="component" value="Chromosome"/>
</dbReference>
<dbReference type="GO" id="GO:0008610">
    <property type="term" value="P:lipid biosynthetic process"/>
    <property type="evidence" value="ECO:0007669"/>
    <property type="project" value="UniProtKB-ARBA"/>
</dbReference>
<dbReference type="EMBL" id="AP018164">
    <property type="protein sequence ID" value="BAX91827.1"/>
    <property type="molecule type" value="Genomic_DNA"/>
</dbReference>
<reference evidence="4" key="1">
    <citation type="submission" date="2017-06" db="EMBL/GenBank/DDBJ databases">
        <title>Complete Genome Sequence of Mycobacterium shigaense.</title>
        <authorList>
            <person name="Fukano H."/>
            <person name="Yoshida M."/>
            <person name="Kazumi Y."/>
            <person name="Ogura Y."/>
            <person name="Mitarai S."/>
            <person name="Hayashi T."/>
            <person name="Hoshino Y."/>
        </authorList>
    </citation>
    <scope>NUCLEOTIDE SEQUENCE [LARGE SCALE GENOMIC DNA]</scope>
    <source>
        <strain evidence="4">UN-152</strain>
    </source>
</reference>
<dbReference type="InterPro" id="IPR023213">
    <property type="entry name" value="CAT-like_dom_sf"/>
</dbReference>
<feature type="domain" description="AMP-dependent synthetase/ligase" evidence="1">
    <location>
        <begin position="464"/>
        <end position="564"/>
    </location>
</feature>
<dbReference type="PANTHER" id="PTHR45527">
    <property type="entry name" value="NONRIBOSOMAL PEPTIDE SYNTHETASE"/>
    <property type="match status" value="1"/>
</dbReference>
<dbReference type="InterPro" id="IPR000873">
    <property type="entry name" value="AMP-dep_synth/lig_dom"/>
</dbReference>
<sequence>MLNFGTQSDVLGPLTAAQRSMWAAQQLQPGVPYNFAGYFAIDHFVDVERLSVACRAAAARFGTPCARLALGDDGEPVFMVDRSFRQTARSIDFRAECDPVAAAHRWMNNEYRQPVDLFRDRLTDFALLRISDEMSYFYLRIHHVLCDGYGALNIVRHIAAVYSGSVEATTEVDFSEFALLREADRKYQESSRSAIDSEYWKSVVRGPVDVTDLTGVSRLVEPRHPTVRELAFRHRLPNNQGDQLHVARVVATLAVFIAKTTGRQNIWMSLPVSARTTAALKKCAGMVSNLVPLHICVDERDTIGALTDQVATALIGALRHQQFRRWPDLVTDATRLGMNVEFGPIINILDFNVPVRFGSSEATGQVLSTFPVQDISVNVYPTLSDGVPRIDFAWNPDRYSDDEIAAHVARLELAFDSLVTADPGVRVSSIEVLDGGERARWEQWSNREVLDLPVVSAVSVPAVFAQQVARLGDAVAVGFAGVSLTYRQLDEASNRVAQWLVGRGVGAGSCVALVMPRSLEAITAIVGVLKSGAAYVPIDPAVPDTRIEFVLTDAAPVAVITTAGLVERLAGLVGHGLWVIDVDDPAIAA</sequence>
<gene>
    <name evidence="3" type="primary">entF</name>
    <name evidence="3" type="ORF">MSG_01673</name>
</gene>